<evidence type="ECO:0000313" key="4">
    <source>
        <dbReference type="Proteomes" id="UP000681967"/>
    </source>
</evidence>
<dbReference type="Proteomes" id="UP000681720">
    <property type="component" value="Unassembled WGS sequence"/>
</dbReference>
<evidence type="ECO:0000313" key="3">
    <source>
        <dbReference type="EMBL" id="CAF4908062.1"/>
    </source>
</evidence>
<organism evidence="2 4">
    <name type="scientific">Rotaria magnacalcarata</name>
    <dbReference type="NCBI Taxonomy" id="392030"/>
    <lineage>
        <taxon>Eukaryota</taxon>
        <taxon>Metazoa</taxon>
        <taxon>Spiralia</taxon>
        <taxon>Gnathifera</taxon>
        <taxon>Rotifera</taxon>
        <taxon>Eurotatoria</taxon>
        <taxon>Bdelloidea</taxon>
        <taxon>Philodinida</taxon>
        <taxon>Philodinidae</taxon>
        <taxon>Rotaria</taxon>
    </lineage>
</organism>
<feature type="region of interest" description="Disordered" evidence="1">
    <location>
        <begin position="1"/>
        <end position="39"/>
    </location>
</feature>
<protein>
    <submittedName>
        <fullName evidence="2">Uncharacterized protein</fullName>
    </submittedName>
</protein>
<name>A0A8S2Z4S4_9BILA</name>
<comment type="caution">
    <text evidence="2">The sequence shown here is derived from an EMBL/GenBank/DDBJ whole genome shotgun (WGS) entry which is preliminary data.</text>
</comment>
<accession>A0A8S2Z4S4</accession>
<dbReference type="Proteomes" id="UP000681967">
    <property type="component" value="Unassembled WGS sequence"/>
</dbReference>
<reference evidence="2" key="1">
    <citation type="submission" date="2021-02" db="EMBL/GenBank/DDBJ databases">
        <authorList>
            <person name="Nowell W R."/>
        </authorList>
    </citation>
    <scope>NUCLEOTIDE SEQUENCE</scope>
</reference>
<proteinExistence type="predicted"/>
<gene>
    <name evidence="2" type="ORF">BYL167_LOCUS40220</name>
    <name evidence="3" type="ORF">GIL414_LOCUS52183</name>
</gene>
<feature type="non-terminal residue" evidence="2">
    <location>
        <position position="39"/>
    </location>
</feature>
<dbReference type="EMBL" id="CAJOBH010098955">
    <property type="protein sequence ID" value="CAF4603279.1"/>
    <property type="molecule type" value="Genomic_DNA"/>
</dbReference>
<feature type="compositionally biased region" description="Low complexity" evidence="1">
    <location>
        <begin position="14"/>
        <end position="39"/>
    </location>
</feature>
<evidence type="ECO:0000313" key="2">
    <source>
        <dbReference type="EMBL" id="CAF4603279.1"/>
    </source>
</evidence>
<sequence length="39" mass="3967">MLQGWISDSEKTVPTAVAPPSQSTSTATATTTTVTNKSA</sequence>
<dbReference type="AlphaFoldDB" id="A0A8S2Z4S4"/>
<dbReference type="EMBL" id="CAJOBJ010178101">
    <property type="protein sequence ID" value="CAF4908062.1"/>
    <property type="molecule type" value="Genomic_DNA"/>
</dbReference>
<evidence type="ECO:0000256" key="1">
    <source>
        <dbReference type="SAM" id="MobiDB-lite"/>
    </source>
</evidence>